<evidence type="ECO:0000256" key="5">
    <source>
        <dbReference type="ARBA" id="ARBA00023157"/>
    </source>
</evidence>
<evidence type="ECO:0000313" key="9">
    <source>
        <dbReference type="EMBL" id="KAL0868678.1"/>
    </source>
</evidence>
<dbReference type="PRINTS" id="PR00722">
    <property type="entry name" value="CHYMOTRYPSIN"/>
</dbReference>
<dbReference type="InterPro" id="IPR018114">
    <property type="entry name" value="TRYPSIN_HIS"/>
</dbReference>
<dbReference type="PROSITE" id="PS50240">
    <property type="entry name" value="TRYPSIN_DOM"/>
    <property type="match status" value="1"/>
</dbReference>
<feature type="chain" id="PRO_5044722673" description="Peptidase S1 domain-containing protein" evidence="6">
    <location>
        <begin position="18"/>
        <end position="260"/>
    </location>
</feature>
<dbReference type="GO" id="GO:0008236">
    <property type="term" value="F:serine-type peptidase activity"/>
    <property type="evidence" value="ECO:0007669"/>
    <property type="project" value="UniProtKB-KW"/>
</dbReference>
<evidence type="ECO:0000259" key="7">
    <source>
        <dbReference type="PROSITE" id="PS50240"/>
    </source>
</evidence>
<dbReference type="Pfam" id="PF00089">
    <property type="entry name" value="Trypsin"/>
    <property type="match status" value="1"/>
</dbReference>
<dbReference type="AlphaFoldDB" id="A0ABD0SI43"/>
<keyword evidence="6" id="KW-0732">Signal</keyword>
<keyword evidence="2" id="KW-0645">Protease</keyword>
<gene>
    <name evidence="9" type="ORF">ABMA27_008129</name>
    <name evidence="8" type="ORF">ABMA28_008453</name>
</gene>
<dbReference type="Gene3D" id="2.40.10.10">
    <property type="entry name" value="Trypsin-like serine proteases"/>
    <property type="match status" value="1"/>
</dbReference>
<keyword evidence="10" id="KW-1185">Reference proteome</keyword>
<evidence type="ECO:0000256" key="1">
    <source>
        <dbReference type="ARBA" id="ARBA00007664"/>
    </source>
</evidence>
<evidence type="ECO:0000256" key="3">
    <source>
        <dbReference type="ARBA" id="ARBA00022801"/>
    </source>
</evidence>
<keyword evidence="4" id="KW-0720">Serine protease</keyword>
<dbReference type="EMBL" id="JBEUOH010000021">
    <property type="protein sequence ID" value="KAL0868678.1"/>
    <property type="molecule type" value="Genomic_DNA"/>
</dbReference>
<feature type="signal peptide" evidence="6">
    <location>
        <begin position="1"/>
        <end position="17"/>
    </location>
</feature>
<dbReference type="Proteomes" id="UP001549920">
    <property type="component" value="Unassembled WGS sequence"/>
</dbReference>
<dbReference type="PANTHER" id="PTHR24276:SF98">
    <property type="entry name" value="FI18310P1-RELATED"/>
    <property type="match status" value="1"/>
</dbReference>
<dbReference type="PANTHER" id="PTHR24276">
    <property type="entry name" value="POLYSERASE-RELATED"/>
    <property type="match status" value="1"/>
</dbReference>
<keyword evidence="5" id="KW-1015">Disulfide bond</keyword>
<dbReference type="InterPro" id="IPR001254">
    <property type="entry name" value="Trypsin_dom"/>
</dbReference>
<evidence type="ECO:0000313" key="11">
    <source>
        <dbReference type="Proteomes" id="UP001549921"/>
    </source>
</evidence>
<sequence>MASLFVVVLALFAAAAASPSRIIGGNPTRIENYPSVVQVESLNFGIFWTHSCAGSILNSIFILSAAHCFSGTAYAPENRRIRAGATNLESGGVIVHIAQEINHPSYGLNGNDGDISVVRLSSALILTPNNPSIAVGSIVAAGSTMFGNMPVTKVGWGITEIGGEFAPQLQEARVVVVDRQLCAFRYSSLSSAPEVTENMFCAGTATADACDGDGGAPVFFTNIVVGVVSWGNGCLQPGFPGVNTAVSNYTPWIMAVTAAN</sequence>
<keyword evidence="3" id="KW-0378">Hydrolase</keyword>
<comment type="caution">
    <text evidence="8">The sequence shown here is derived from an EMBL/GenBank/DDBJ whole genome shotgun (WGS) entry which is preliminary data.</text>
</comment>
<name>A0ABD0SI43_LOXSC</name>
<dbReference type="Proteomes" id="UP001549921">
    <property type="component" value="Unassembled WGS sequence"/>
</dbReference>
<dbReference type="SUPFAM" id="SSF50494">
    <property type="entry name" value="Trypsin-like serine proteases"/>
    <property type="match status" value="1"/>
</dbReference>
<organism evidence="8 11">
    <name type="scientific">Loxostege sticticalis</name>
    <name type="common">Beet webworm moth</name>
    <dbReference type="NCBI Taxonomy" id="481309"/>
    <lineage>
        <taxon>Eukaryota</taxon>
        <taxon>Metazoa</taxon>
        <taxon>Ecdysozoa</taxon>
        <taxon>Arthropoda</taxon>
        <taxon>Hexapoda</taxon>
        <taxon>Insecta</taxon>
        <taxon>Pterygota</taxon>
        <taxon>Neoptera</taxon>
        <taxon>Endopterygota</taxon>
        <taxon>Lepidoptera</taxon>
        <taxon>Glossata</taxon>
        <taxon>Ditrysia</taxon>
        <taxon>Pyraloidea</taxon>
        <taxon>Crambidae</taxon>
        <taxon>Pyraustinae</taxon>
        <taxon>Loxostege</taxon>
    </lineage>
</organism>
<dbReference type="InterPro" id="IPR050430">
    <property type="entry name" value="Peptidase_S1"/>
</dbReference>
<comment type="similarity">
    <text evidence="1">Belongs to the peptidase S1 family.</text>
</comment>
<dbReference type="SMART" id="SM00020">
    <property type="entry name" value="Tryp_SPc"/>
    <property type="match status" value="1"/>
</dbReference>
<evidence type="ECO:0000256" key="2">
    <source>
        <dbReference type="ARBA" id="ARBA00022670"/>
    </source>
</evidence>
<accession>A0ABD0SI43</accession>
<dbReference type="GO" id="GO:0006508">
    <property type="term" value="P:proteolysis"/>
    <property type="evidence" value="ECO:0007669"/>
    <property type="project" value="UniProtKB-KW"/>
</dbReference>
<proteinExistence type="inferred from homology"/>
<reference evidence="10 11" key="1">
    <citation type="submission" date="2024-06" db="EMBL/GenBank/DDBJ databases">
        <title>A chromosome-level genome assembly of beet webworm, Loxostege sticticalis.</title>
        <authorList>
            <person name="Zhang Y."/>
        </authorList>
    </citation>
    <scope>NUCLEOTIDE SEQUENCE [LARGE SCALE GENOMIC DNA]</scope>
    <source>
        <strain evidence="9">AQ026</strain>
        <strain evidence="8">AQ028</strain>
        <tissue evidence="8">Male pupae</tissue>
        <tissue evidence="9">Whole body</tissue>
    </source>
</reference>
<evidence type="ECO:0000313" key="8">
    <source>
        <dbReference type="EMBL" id="KAL0819201.1"/>
    </source>
</evidence>
<dbReference type="InterPro" id="IPR043504">
    <property type="entry name" value="Peptidase_S1_PA_chymotrypsin"/>
</dbReference>
<feature type="domain" description="Peptidase S1" evidence="7">
    <location>
        <begin position="22"/>
        <end position="258"/>
    </location>
</feature>
<evidence type="ECO:0000256" key="4">
    <source>
        <dbReference type="ARBA" id="ARBA00022825"/>
    </source>
</evidence>
<dbReference type="EMBL" id="JBEDNZ010000021">
    <property type="protein sequence ID" value="KAL0819201.1"/>
    <property type="molecule type" value="Genomic_DNA"/>
</dbReference>
<dbReference type="InterPro" id="IPR001314">
    <property type="entry name" value="Peptidase_S1A"/>
</dbReference>
<dbReference type="CDD" id="cd00190">
    <property type="entry name" value="Tryp_SPc"/>
    <property type="match status" value="1"/>
</dbReference>
<dbReference type="InterPro" id="IPR009003">
    <property type="entry name" value="Peptidase_S1_PA"/>
</dbReference>
<evidence type="ECO:0000313" key="10">
    <source>
        <dbReference type="Proteomes" id="UP001549920"/>
    </source>
</evidence>
<evidence type="ECO:0000256" key="6">
    <source>
        <dbReference type="SAM" id="SignalP"/>
    </source>
</evidence>
<protein>
    <recommendedName>
        <fullName evidence="7">Peptidase S1 domain-containing protein</fullName>
    </recommendedName>
</protein>
<dbReference type="PROSITE" id="PS00134">
    <property type="entry name" value="TRYPSIN_HIS"/>
    <property type="match status" value="1"/>
</dbReference>